<dbReference type="PANTHER" id="PTHR22550:SF5">
    <property type="entry name" value="LEUCINE ZIPPER PROTEIN 4"/>
    <property type="match status" value="1"/>
</dbReference>
<evidence type="ECO:0000256" key="3">
    <source>
        <dbReference type="SAM" id="Phobius"/>
    </source>
</evidence>
<evidence type="ECO:0000256" key="2">
    <source>
        <dbReference type="ARBA" id="ARBA00023136"/>
    </source>
</evidence>
<dbReference type="PANTHER" id="PTHR22550">
    <property type="entry name" value="SPORE GERMINATION PROTEIN"/>
    <property type="match status" value="1"/>
</dbReference>
<proteinExistence type="inferred from homology"/>
<dbReference type="RefSeq" id="WP_159443406.1">
    <property type="nucleotide sequence ID" value="NZ_FUWW01000010.1"/>
</dbReference>
<dbReference type="EMBL" id="FUWW01000010">
    <property type="protein sequence ID" value="SJZ60788.1"/>
    <property type="molecule type" value="Genomic_DNA"/>
</dbReference>
<feature type="transmembrane region" description="Helical" evidence="3">
    <location>
        <begin position="403"/>
        <end position="429"/>
    </location>
</feature>
<feature type="transmembrane region" description="Helical" evidence="3">
    <location>
        <begin position="287"/>
        <end position="306"/>
    </location>
</feature>
<dbReference type="InterPro" id="IPR050768">
    <property type="entry name" value="UPF0353/GerABKA_families"/>
</dbReference>
<keyword evidence="5" id="KW-1185">Reference proteome</keyword>
<dbReference type="Pfam" id="PF03323">
    <property type="entry name" value="GerA"/>
    <property type="match status" value="1"/>
</dbReference>
<evidence type="ECO:0000256" key="1">
    <source>
        <dbReference type="ARBA" id="ARBA00005278"/>
    </source>
</evidence>
<gene>
    <name evidence="4" type="ORF">SAMN02745114_01098</name>
</gene>
<dbReference type="AlphaFoldDB" id="A0A1T4M202"/>
<reference evidence="4 5" key="1">
    <citation type="submission" date="2017-02" db="EMBL/GenBank/DDBJ databases">
        <authorList>
            <person name="Peterson S.W."/>
        </authorList>
    </citation>
    <scope>NUCLEOTIDE SEQUENCE [LARGE SCALE GENOMIC DNA]</scope>
    <source>
        <strain evidence="4 5">ATCC 51222</strain>
    </source>
</reference>
<dbReference type="PIRSF" id="PIRSF005690">
    <property type="entry name" value="GerBA"/>
    <property type="match status" value="1"/>
</dbReference>
<evidence type="ECO:0000313" key="5">
    <source>
        <dbReference type="Proteomes" id="UP000190657"/>
    </source>
</evidence>
<evidence type="ECO:0000313" key="4">
    <source>
        <dbReference type="EMBL" id="SJZ60788.1"/>
    </source>
</evidence>
<name>A0A1T4M202_9FIRM</name>
<keyword evidence="3" id="KW-1133">Transmembrane helix</keyword>
<dbReference type="GO" id="GO:0016020">
    <property type="term" value="C:membrane"/>
    <property type="evidence" value="ECO:0007669"/>
    <property type="project" value="InterPro"/>
</dbReference>
<organism evidence="4 5">
    <name type="scientific">Eubacterium coprostanoligenes</name>
    <dbReference type="NCBI Taxonomy" id="290054"/>
    <lineage>
        <taxon>Bacteria</taxon>
        <taxon>Bacillati</taxon>
        <taxon>Bacillota</taxon>
        <taxon>Clostridia</taxon>
        <taxon>Eubacteriales</taxon>
        <taxon>Eubacteriaceae</taxon>
        <taxon>Eubacterium</taxon>
    </lineage>
</organism>
<keyword evidence="2 3" id="KW-0472">Membrane</keyword>
<feature type="transmembrane region" description="Helical" evidence="3">
    <location>
        <begin position="94"/>
        <end position="118"/>
    </location>
</feature>
<feature type="transmembrane region" description="Helical" evidence="3">
    <location>
        <begin position="378"/>
        <end position="396"/>
    </location>
</feature>
<dbReference type="STRING" id="290054.SAMN02745114_01098"/>
<dbReference type="OrthoDB" id="9772630at2"/>
<dbReference type="InterPro" id="IPR004995">
    <property type="entry name" value="Spore_Ger"/>
</dbReference>
<keyword evidence="3" id="KW-0812">Transmembrane</keyword>
<sequence length="483" mass="53705">MKLFDDYELNLLTFKDDFKDSSDFLLKELKTKNSRMFLACMDGLVNSLLLSQMIVEPICDFDKKCESPREYLELLQTQIVHCPEQNEVTTFDDAYYFLMSGFAVVVIEGCSTALAFGVQGWSRRDTSEPSTEANVKGAKECFVETLNDNKALLRKRLKTYHLKQKQLSLGNSARTPVAICYIDDRADKTIVDEVEKRLKEADFNTVLDYGELLPFIDSDVKSFFSCVGTTERPDVLASKLLEGRVAVMVEGTPFVMYTPYLFSDNFSSLDDYDNPPFYSSFIRIIKYGAFIVSVFLPGLFVAVGTFHQELIPPNLLFLIATNEATTPYTLTVEAVFVHLVYEIMREAGLRLPDSIGHAISIIGAIVIGDAAVSAGIIGAPMLIVVAGTAISSYVIYPLYESLAVIRIIFIIIGGVFGIYGLMLGAAMLFCNICSLNPFGVPYSSPLSPLTKTALVDVLFRGGWRRLVKRRVRVTNLEGVSVDD</sequence>
<dbReference type="GO" id="GO:0009847">
    <property type="term" value="P:spore germination"/>
    <property type="evidence" value="ECO:0007669"/>
    <property type="project" value="InterPro"/>
</dbReference>
<protein>
    <submittedName>
        <fullName evidence="4">Spore germination protein KA</fullName>
    </submittedName>
</protein>
<accession>A0A1T4M202</accession>
<comment type="similarity">
    <text evidence="1">Belongs to the GerABKA family.</text>
</comment>
<dbReference type="Proteomes" id="UP000190657">
    <property type="component" value="Unassembled WGS sequence"/>
</dbReference>